<comment type="similarity">
    <text evidence="1">Belongs to the RelA/SpoT family.</text>
</comment>
<dbReference type="OMA" id="ENIACIS"/>
<dbReference type="PROSITE" id="PS00018">
    <property type="entry name" value="EF_HAND_1"/>
    <property type="match status" value="1"/>
</dbReference>
<evidence type="ECO:0000256" key="3">
    <source>
        <dbReference type="ARBA" id="ARBA00022837"/>
    </source>
</evidence>
<dbReference type="PANTHER" id="PTHR21262:SF12">
    <property type="entry name" value="GTP DIPHOSPHOKINASE CRSH, CHLOROPLASTIC-RELATED"/>
    <property type="match status" value="1"/>
</dbReference>
<dbReference type="Gene3D" id="1.10.238.10">
    <property type="entry name" value="EF-hand"/>
    <property type="match status" value="1"/>
</dbReference>
<proteinExistence type="inferred from homology"/>
<organism evidence="8 9">
    <name type="scientific">Asparagus officinalis</name>
    <name type="common">Garden asparagus</name>
    <dbReference type="NCBI Taxonomy" id="4686"/>
    <lineage>
        <taxon>Eukaryota</taxon>
        <taxon>Viridiplantae</taxon>
        <taxon>Streptophyta</taxon>
        <taxon>Embryophyta</taxon>
        <taxon>Tracheophyta</taxon>
        <taxon>Spermatophyta</taxon>
        <taxon>Magnoliopsida</taxon>
        <taxon>Liliopsida</taxon>
        <taxon>Asparagales</taxon>
        <taxon>Asparagaceae</taxon>
        <taxon>Asparagoideae</taxon>
        <taxon>Asparagus</taxon>
    </lineage>
</organism>
<dbReference type="Gene3D" id="3.30.460.10">
    <property type="entry name" value="Beta Polymerase, domain 2"/>
    <property type="match status" value="1"/>
</dbReference>
<name>A0A5P1EAZ3_ASPOF</name>
<dbReference type="InterPro" id="IPR002048">
    <property type="entry name" value="EF_hand_dom"/>
</dbReference>
<dbReference type="CDD" id="cd00051">
    <property type="entry name" value="EFh"/>
    <property type="match status" value="1"/>
</dbReference>
<protein>
    <recommendedName>
        <fullName evidence="2">GTP diphosphokinase</fullName>
        <ecNumber evidence="2">2.7.6.5</ecNumber>
    </recommendedName>
</protein>
<feature type="domain" description="EF-hand" evidence="6">
    <location>
        <begin position="376"/>
        <end position="411"/>
    </location>
</feature>
<dbReference type="GO" id="GO:0015969">
    <property type="term" value="P:guanosine tetraphosphate metabolic process"/>
    <property type="evidence" value="ECO:0007669"/>
    <property type="project" value="InterPro"/>
</dbReference>
<dbReference type="InterPro" id="IPR007685">
    <property type="entry name" value="RelA_SpoT"/>
</dbReference>
<dbReference type="InterPro" id="IPR018247">
    <property type="entry name" value="EF_Hand_1_Ca_BS"/>
</dbReference>
<dbReference type="FunFam" id="3.30.460.10:FF:000025">
    <property type="entry name" value="probable GTP diphosphokinase CRSH, chloroplastic"/>
    <property type="match status" value="1"/>
</dbReference>
<accession>A0A5P1EAZ3</accession>
<dbReference type="PROSITE" id="PS51831">
    <property type="entry name" value="HD"/>
    <property type="match status" value="1"/>
</dbReference>
<dbReference type="Gene3D" id="1.10.3210.10">
    <property type="entry name" value="Hypothetical protein af1432"/>
    <property type="match status" value="1"/>
</dbReference>
<dbReference type="GO" id="GO:0005525">
    <property type="term" value="F:GTP binding"/>
    <property type="evidence" value="ECO:0007669"/>
    <property type="project" value="UniProtKB-KW"/>
</dbReference>
<dbReference type="Pfam" id="PF13202">
    <property type="entry name" value="EF-hand_5"/>
    <property type="match status" value="1"/>
</dbReference>
<evidence type="ECO:0000313" key="9">
    <source>
        <dbReference type="Proteomes" id="UP000243459"/>
    </source>
</evidence>
<dbReference type="Pfam" id="PF13328">
    <property type="entry name" value="HD_4"/>
    <property type="match status" value="1"/>
</dbReference>
<evidence type="ECO:0000256" key="4">
    <source>
        <dbReference type="ARBA" id="ARBA00023016"/>
    </source>
</evidence>
<keyword evidence="4" id="KW-0346">Stress response</keyword>
<dbReference type="PROSITE" id="PS50222">
    <property type="entry name" value="EF_HAND_2"/>
    <property type="match status" value="1"/>
</dbReference>
<sequence>MELLGTFNELTERMGEISTASSSQLLFKALKLSFPPLQSLPVDADGRTPLAKACTIAYLLADLQMDAEVVSAAILREALLAGAITMDEIETQTGSSTLHLLQESLKMKDLHSGDETLDDERANELGKHFLTSYDIRALIVELAARLDSMRHIDNLPKYHQQKLSLEALKICAPLAHAVGAAGWSLELEDLSFRILFPSSYVYLDTWLTSRETESRYKSRFSTMKKLLSYGIKPEELHDNLGLRVIIDRKCGDEASDERGVRACYGAHEVMQSLWKEIPARTKDYIAKPKGNGYQSLHLVIDLSERGPLVIPLMEVQIRTAAMDMVAEGGVASHSMYKGGLTDPEEAKRLKDIMLAAADATALHLRDLPSGNQKGKLDNDPKNQVFRFLDENGDGRISIEELTAVMGELGAGSKDDQELMQLLDENINDGFLSTDEFDFLQKQVGFMRTMEDTDDQYRSMFQMTDGIGLIQVYRRELSDKLTVS</sequence>
<evidence type="ECO:0000256" key="1">
    <source>
        <dbReference type="ARBA" id="ARBA00007476"/>
    </source>
</evidence>
<gene>
    <name evidence="8" type="ORF">A4U43_C07F10950</name>
</gene>
<dbReference type="Pfam" id="PF04607">
    <property type="entry name" value="RelA_SpoT"/>
    <property type="match status" value="1"/>
</dbReference>
<dbReference type="InterPro" id="IPR011992">
    <property type="entry name" value="EF-hand-dom_pair"/>
</dbReference>
<keyword evidence="5" id="KW-0342">GTP-binding</keyword>
<feature type="domain" description="HD" evidence="7">
    <location>
        <begin position="49"/>
        <end position="149"/>
    </location>
</feature>
<dbReference type="Gramene" id="ONK63055">
    <property type="protein sequence ID" value="ONK63055"/>
    <property type="gene ID" value="A4U43_C07F10950"/>
</dbReference>
<keyword evidence="5" id="KW-0547">Nucleotide-binding</keyword>
<dbReference type="InterPro" id="IPR006674">
    <property type="entry name" value="HD_domain"/>
</dbReference>
<evidence type="ECO:0000256" key="2">
    <source>
        <dbReference type="ARBA" id="ARBA00013251"/>
    </source>
</evidence>
<evidence type="ECO:0000259" key="6">
    <source>
        <dbReference type="PROSITE" id="PS50222"/>
    </source>
</evidence>
<keyword evidence="3" id="KW-0106">Calcium</keyword>
<dbReference type="GO" id="GO:0005509">
    <property type="term" value="F:calcium ion binding"/>
    <property type="evidence" value="ECO:0007669"/>
    <property type="project" value="InterPro"/>
</dbReference>
<dbReference type="PANTHER" id="PTHR21262">
    <property type="entry name" value="GUANOSINE-3',5'-BIS DIPHOSPHATE 3'-PYROPHOSPHOHYDROLASE"/>
    <property type="match status" value="1"/>
</dbReference>
<evidence type="ECO:0000259" key="7">
    <source>
        <dbReference type="PROSITE" id="PS51831"/>
    </source>
</evidence>
<dbReference type="GO" id="GO:0008728">
    <property type="term" value="F:GTP diphosphokinase activity"/>
    <property type="evidence" value="ECO:0007669"/>
    <property type="project" value="UniProtKB-EC"/>
</dbReference>
<evidence type="ECO:0000313" key="8">
    <source>
        <dbReference type="EMBL" id="ONK63055.1"/>
    </source>
</evidence>
<reference evidence="9" key="1">
    <citation type="journal article" date="2017" name="Nat. Commun.">
        <title>The asparagus genome sheds light on the origin and evolution of a young Y chromosome.</title>
        <authorList>
            <person name="Harkess A."/>
            <person name="Zhou J."/>
            <person name="Xu C."/>
            <person name="Bowers J.E."/>
            <person name="Van der Hulst R."/>
            <person name="Ayyampalayam S."/>
            <person name="Mercati F."/>
            <person name="Riccardi P."/>
            <person name="McKain M.R."/>
            <person name="Kakrana A."/>
            <person name="Tang H."/>
            <person name="Ray J."/>
            <person name="Groenendijk J."/>
            <person name="Arikit S."/>
            <person name="Mathioni S.M."/>
            <person name="Nakano M."/>
            <person name="Shan H."/>
            <person name="Telgmann-Rauber A."/>
            <person name="Kanno A."/>
            <person name="Yue Z."/>
            <person name="Chen H."/>
            <person name="Li W."/>
            <person name="Chen Y."/>
            <person name="Xu X."/>
            <person name="Zhang Y."/>
            <person name="Luo S."/>
            <person name="Chen H."/>
            <person name="Gao J."/>
            <person name="Mao Z."/>
            <person name="Pires J.C."/>
            <person name="Luo M."/>
            <person name="Kudrna D."/>
            <person name="Wing R.A."/>
            <person name="Meyers B.C."/>
            <person name="Yi K."/>
            <person name="Kong H."/>
            <person name="Lavrijsen P."/>
            <person name="Sunseri F."/>
            <person name="Falavigna A."/>
            <person name="Ye Y."/>
            <person name="Leebens-Mack J.H."/>
            <person name="Chen G."/>
        </authorList>
    </citation>
    <scope>NUCLEOTIDE SEQUENCE [LARGE SCALE GENOMIC DNA]</scope>
    <source>
        <strain evidence="9">cv. DH0086</strain>
    </source>
</reference>
<dbReference type="EC" id="2.7.6.5" evidence="2"/>
<dbReference type="Proteomes" id="UP000243459">
    <property type="component" value="Chromosome 7"/>
</dbReference>
<dbReference type="SUPFAM" id="SSF109604">
    <property type="entry name" value="HD-domain/PDEase-like"/>
    <property type="match status" value="1"/>
</dbReference>
<dbReference type="InterPro" id="IPR043519">
    <property type="entry name" value="NT_sf"/>
</dbReference>
<keyword evidence="9" id="KW-1185">Reference proteome</keyword>
<dbReference type="SUPFAM" id="SSF47473">
    <property type="entry name" value="EF-hand"/>
    <property type="match status" value="1"/>
</dbReference>
<dbReference type="SUPFAM" id="SSF81301">
    <property type="entry name" value="Nucleotidyltransferase"/>
    <property type="match status" value="1"/>
</dbReference>
<dbReference type="CDD" id="cd05399">
    <property type="entry name" value="NT_Rel-Spo_like"/>
    <property type="match status" value="1"/>
</dbReference>
<evidence type="ECO:0000256" key="5">
    <source>
        <dbReference type="ARBA" id="ARBA00023134"/>
    </source>
</evidence>
<dbReference type="SMART" id="SM00954">
    <property type="entry name" value="RelA_SpoT"/>
    <property type="match status" value="1"/>
</dbReference>
<dbReference type="EMBL" id="CM007387">
    <property type="protein sequence ID" value="ONK63055.1"/>
    <property type="molecule type" value="Genomic_DNA"/>
</dbReference>
<dbReference type="AlphaFoldDB" id="A0A5P1EAZ3"/>